<sequence length="78" mass="8800">MNTADKVKEIIADAIEIEVSKIEEDTAIGDFPKWDSMGQIIIISALEKEFDIKFDPEVIMDLEDVGDMIDAVEERVDL</sequence>
<proteinExistence type="predicted"/>
<dbReference type="Gene3D" id="1.10.1200.10">
    <property type="entry name" value="ACP-like"/>
    <property type="match status" value="1"/>
</dbReference>
<dbReference type="Proteomes" id="UP001589605">
    <property type="component" value="Unassembled WGS sequence"/>
</dbReference>
<dbReference type="InterPro" id="IPR009081">
    <property type="entry name" value="PP-bd_ACP"/>
</dbReference>
<evidence type="ECO:0000313" key="3">
    <source>
        <dbReference type="Proteomes" id="UP001589605"/>
    </source>
</evidence>
<reference evidence="2 3" key="1">
    <citation type="submission" date="2024-09" db="EMBL/GenBank/DDBJ databases">
        <authorList>
            <person name="Sun Q."/>
            <person name="Mori K."/>
        </authorList>
    </citation>
    <scope>NUCLEOTIDE SEQUENCE [LARGE SCALE GENOMIC DNA]</scope>
    <source>
        <strain evidence="2 3">CECT 8286</strain>
    </source>
</reference>
<evidence type="ECO:0000313" key="2">
    <source>
        <dbReference type="EMBL" id="MFB9052833.1"/>
    </source>
</evidence>
<dbReference type="RefSeq" id="WP_382382009.1">
    <property type="nucleotide sequence ID" value="NZ_JBHMEZ010000003.1"/>
</dbReference>
<dbReference type="SUPFAM" id="SSF47336">
    <property type="entry name" value="ACP-like"/>
    <property type="match status" value="1"/>
</dbReference>
<feature type="domain" description="Carrier" evidence="1">
    <location>
        <begin position="1"/>
        <end position="76"/>
    </location>
</feature>
<dbReference type="InterPro" id="IPR036736">
    <property type="entry name" value="ACP-like_sf"/>
</dbReference>
<comment type="caution">
    <text evidence="2">The sequence shown here is derived from an EMBL/GenBank/DDBJ whole genome shotgun (WGS) entry which is preliminary data.</text>
</comment>
<evidence type="ECO:0000259" key="1">
    <source>
        <dbReference type="PROSITE" id="PS50075"/>
    </source>
</evidence>
<accession>A0ABV5F067</accession>
<dbReference type="PROSITE" id="PS50075">
    <property type="entry name" value="CARRIER"/>
    <property type="match status" value="1"/>
</dbReference>
<keyword evidence="3" id="KW-1185">Reference proteome</keyword>
<protein>
    <submittedName>
        <fullName evidence="2">Acyl carrier protein</fullName>
    </submittedName>
</protein>
<gene>
    <name evidence="2" type="ORF">ACFFVB_07035</name>
</gene>
<dbReference type="EMBL" id="JBHMEZ010000003">
    <property type="protein sequence ID" value="MFB9052833.1"/>
    <property type="molecule type" value="Genomic_DNA"/>
</dbReference>
<name>A0ABV5F067_9FLAO</name>
<organism evidence="2 3">
    <name type="scientific">Formosa undariae</name>
    <dbReference type="NCBI Taxonomy" id="1325436"/>
    <lineage>
        <taxon>Bacteria</taxon>
        <taxon>Pseudomonadati</taxon>
        <taxon>Bacteroidota</taxon>
        <taxon>Flavobacteriia</taxon>
        <taxon>Flavobacteriales</taxon>
        <taxon>Flavobacteriaceae</taxon>
        <taxon>Formosa</taxon>
    </lineage>
</organism>
<dbReference type="Pfam" id="PF00550">
    <property type="entry name" value="PP-binding"/>
    <property type="match status" value="1"/>
</dbReference>